<comment type="function">
    <text evidence="7">The globular domain of the protein is located near the polypeptide exit tunnel on the outside of the subunit, while an extended beta-hairpin is found that lines the wall of the exit tunnel in the center of the 70S ribosome.</text>
</comment>
<dbReference type="PANTHER" id="PTHR13501">
    <property type="entry name" value="CHLOROPLAST 50S RIBOSOMAL PROTEIN L22-RELATED"/>
    <property type="match status" value="1"/>
</dbReference>
<dbReference type="GO" id="GO:0006412">
    <property type="term" value="P:translation"/>
    <property type="evidence" value="ECO:0007669"/>
    <property type="project" value="UniProtKB-UniRule"/>
</dbReference>
<reference evidence="12 13" key="1">
    <citation type="submission" date="2017-09" db="EMBL/GenBank/DDBJ databases">
        <title>Depth-based differentiation of microbial function through sediment-hosted aquifers and enrichment of novel symbionts in the deep terrestrial subsurface.</title>
        <authorList>
            <person name="Probst A.J."/>
            <person name="Ladd B."/>
            <person name="Jarett J.K."/>
            <person name="Geller-Mcgrath D.E."/>
            <person name="Sieber C.M."/>
            <person name="Emerson J.B."/>
            <person name="Anantharaman K."/>
            <person name="Thomas B.C."/>
            <person name="Malmstrom R."/>
            <person name="Stieglmeier M."/>
            <person name="Klingl A."/>
            <person name="Woyke T."/>
            <person name="Ryan C.M."/>
            <person name="Banfield J.F."/>
        </authorList>
    </citation>
    <scope>NUCLEOTIDE SEQUENCE [LARGE SCALE GENOMIC DNA]</scope>
    <source>
        <strain evidence="12">CG07_land_8_20_14_0_80_42_15</strain>
    </source>
</reference>
<proteinExistence type="inferred from homology"/>
<evidence type="ECO:0000256" key="10">
    <source>
        <dbReference type="RuleBase" id="RU004008"/>
    </source>
</evidence>
<accession>A0A2J0KVH5</accession>
<evidence type="ECO:0000256" key="7">
    <source>
        <dbReference type="HAMAP-Rule" id="MF_01331"/>
    </source>
</evidence>
<dbReference type="GO" id="GO:0003735">
    <property type="term" value="F:structural constituent of ribosome"/>
    <property type="evidence" value="ECO:0007669"/>
    <property type="project" value="InterPro"/>
</dbReference>
<dbReference type="AlphaFoldDB" id="A0A2J0KVH5"/>
<protein>
    <recommendedName>
        <fullName evidence="6 7">Large ribosomal subunit protein uL22</fullName>
    </recommendedName>
</protein>
<dbReference type="Pfam" id="PF00237">
    <property type="entry name" value="Ribosomal_L22"/>
    <property type="match status" value="1"/>
</dbReference>
<evidence type="ECO:0000256" key="8">
    <source>
        <dbReference type="RuleBase" id="RU004005"/>
    </source>
</evidence>
<dbReference type="PANTHER" id="PTHR13501:SF8">
    <property type="entry name" value="LARGE RIBOSOMAL SUBUNIT PROTEIN UL22M"/>
    <property type="match status" value="1"/>
</dbReference>
<dbReference type="InterPro" id="IPR036394">
    <property type="entry name" value="Ribosomal_uL22_sf"/>
</dbReference>
<name>A0A2J0KVH5_9BACT</name>
<dbReference type="SUPFAM" id="SSF54843">
    <property type="entry name" value="Ribosomal protein L22"/>
    <property type="match status" value="1"/>
</dbReference>
<dbReference type="InterPro" id="IPR047867">
    <property type="entry name" value="Ribosomal_uL22_bac/org-type"/>
</dbReference>
<comment type="caution">
    <text evidence="12">The sequence shown here is derived from an EMBL/GenBank/DDBJ whole genome shotgun (WGS) entry which is preliminary data.</text>
</comment>
<evidence type="ECO:0000313" key="13">
    <source>
        <dbReference type="Proteomes" id="UP000230052"/>
    </source>
</evidence>
<keyword evidence="3 7" id="KW-0694">RNA-binding</keyword>
<dbReference type="Gene3D" id="3.90.470.10">
    <property type="entry name" value="Ribosomal protein L22/L17"/>
    <property type="match status" value="1"/>
</dbReference>
<evidence type="ECO:0000256" key="5">
    <source>
        <dbReference type="ARBA" id="ARBA00023274"/>
    </source>
</evidence>
<dbReference type="HAMAP" id="MF_01331_B">
    <property type="entry name" value="Ribosomal_uL22_B"/>
    <property type="match status" value="1"/>
</dbReference>
<evidence type="ECO:0000256" key="4">
    <source>
        <dbReference type="ARBA" id="ARBA00022980"/>
    </source>
</evidence>
<dbReference type="GO" id="GO:0022625">
    <property type="term" value="C:cytosolic large ribosomal subunit"/>
    <property type="evidence" value="ECO:0007669"/>
    <property type="project" value="TreeGrafter"/>
</dbReference>
<comment type="subunit">
    <text evidence="7 9">Part of the 50S ribosomal subunit.</text>
</comment>
<keyword evidence="4 7" id="KW-0689">Ribosomal protein</keyword>
<evidence type="ECO:0000256" key="6">
    <source>
        <dbReference type="ARBA" id="ARBA00035207"/>
    </source>
</evidence>
<comment type="function">
    <text evidence="7 10">This protein binds specifically to 23S rRNA; its binding is stimulated by other ribosomal proteins, e.g., L4, L17, and L20. It is important during the early stages of 50S assembly. It makes multiple contacts with different domains of the 23S rRNA in the assembled 50S subunit and ribosome.</text>
</comment>
<evidence type="ECO:0000256" key="11">
    <source>
        <dbReference type="SAM" id="MobiDB-lite"/>
    </source>
</evidence>
<feature type="compositionally biased region" description="Basic and acidic residues" evidence="11">
    <location>
        <begin position="127"/>
        <end position="161"/>
    </location>
</feature>
<organism evidence="12 13">
    <name type="scientific">Candidatus Aquitaenariimonas noxiae</name>
    <dbReference type="NCBI Taxonomy" id="1974741"/>
    <lineage>
        <taxon>Bacteria</taxon>
        <taxon>Pseudomonadati</taxon>
        <taxon>Candidatus Omnitrophota</taxon>
        <taxon>Candidatus Aquitaenariimonas</taxon>
    </lineage>
</organism>
<comment type="similarity">
    <text evidence="1 7 8">Belongs to the universal ribosomal protein uL22 family.</text>
</comment>
<sequence>MFAKATAKFLRVSPRKVRLVADLVRHKDVGGAFAILANLKKGAAVHVKEVLLSAASNAKQKNPDLEISDLLISKLTVDGGPMMARWRAASMGRANMILKRMSHIRVELDVKENVERSKKGKRKKVKAEKTEKTVKAEKTEKAPKVEKEDKKHGTKDTSVRV</sequence>
<evidence type="ECO:0000256" key="3">
    <source>
        <dbReference type="ARBA" id="ARBA00022884"/>
    </source>
</evidence>
<gene>
    <name evidence="7" type="primary">rplV</name>
    <name evidence="12" type="ORF">COS99_00620</name>
</gene>
<dbReference type="NCBIfam" id="TIGR01044">
    <property type="entry name" value="rplV_bact"/>
    <property type="match status" value="1"/>
</dbReference>
<evidence type="ECO:0000256" key="1">
    <source>
        <dbReference type="ARBA" id="ARBA00009451"/>
    </source>
</evidence>
<dbReference type="InterPro" id="IPR005727">
    <property type="entry name" value="Ribosomal_uL22_bac/chlpt-type"/>
</dbReference>
<dbReference type="CDD" id="cd00336">
    <property type="entry name" value="Ribosomal_L22"/>
    <property type="match status" value="1"/>
</dbReference>
<dbReference type="GO" id="GO:0019843">
    <property type="term" value="F:rRNA binding"/>
    <property type="evidence" value="ECO:0007669"/>
    <property type="project" value="UniProtKB-UniRule"/>
</dbReference>
<evidence type="ECO:0000313" key="12">
    <source>
        <dbReference type="EMBL" id="PIU42395.1"/>
    </source>
</evidence>
<feature type="region of interest" description="Disordered" evidence="11">
    <location>
        <begin position="115"/>
        <end position="161"/>
    </location>
</feature>
<evidence type="ECO:0000256" key="2">
    <source>
        <dbReference type="ARBA" id="ARBA00022730"/>
    </source>
</evidence>
<evidence type="ECO:0000256" key="9">
    <source>
        <dbReference type="RuleBase" id="RU004006"/>
    </source>
</evidence>
<keyword evidence="2 7" id="KW-0699">rRNA-binding</keyword>
<dbReference type="InterPro" id="IPR001063">
    <property type="entry name" value="Ribosomal_uL22"/>
</dbReference>
<dbReference type="Proteomes" id="UP000230052">
    <property type="component" value="Unassembled WGS sequence"/>
</dbReference>
<dbReference type="EMBL" id="PEWV01000008">
    <property type="protein sequence ID" value="PIU42395.1"/>
    <property type="molecule type" value="Genomic_DNA"/>
</dbReference>
<keyword evidence="5 7" id="KW-0687">Ribonucleoprotein</keyword>